<evidence type="ECO:0008006" key="3">
    <source>
        <dbReference type="Google" id="ProtNLM"/>
    </source>
</evidence>
<dbReference type="Proteomes" id="UP000886814">
    <property type="component" value="Unassembled WGS sequence"/>
</dbReference>
<reference evidence="1" key="2">
    <citation type="submission" date="2021-04" db="EMBL/GenBank/DDBJ databases">
        <authorList>
            <person name="Gilroy R."/>
        </authorList>
    </citation>
    <scope>NUCLEOTIDE SEQUENCE</scope>
    <source>
        <strain evidence="1">CHK195-9823</strain>
    </source>
</reference>
<proteinExistence type="predicted"/>
<gene>
    <name evidence="1" type="ORF">H9747_11185</name>
</gene>
<evidence type="ECO:0000313" key="1">
    <source>
        <dbReference type="EMBL" id="HIV39536.1"/>
    </source>
</evidence>
<name>A0A9D1PEM0_9FIRM</name>
<organism evidence="1 2">
    <name type="scientific">Candidatus Blautia stercorigallinarum</name>
    <dbReference type="NCBI Taxonomy" id="2838501"/>
    <lineage>
        <taxon>Bacteria</taxon>
        <taxon>Bacillati</taxon>
        <taxon>Bacillota</taxon>
        <taxon>Clostridia</taxon>
        <taxon>Lachnospirales</taxon>
        <taxon>Lachnospiraceae</taxon>
        <taxon>Blautia</taxon>
    </lineage>
</organism>
<reference evidence="1" key="1">
    <citation type="journal article" date="2021" name="PeerJ">
        <title>Extensive microbial diversity within the chicken gut microbiome revealed by metagenomics and culture.</title>
        <authorList>
            <person name="Gilroy R."/>
            <person name="Ravi A."/>
            <person name="Getino M."/>
            <person name="Pursley I."/>
            <person name="Horton D.L."/>
            <person name="Alikhan N.F."/>
            <person name="Baker D."/>
            <person name="Gharbi K."/>
            <person name="Hall N."/>
            <person name="Watson M."/>
            <person name="Adriaenssens E.M."/>
            <person name="Foster-Nyarko E."/>
            <person name="Jarju S."/>
            <person name="Secka A."/>
            <person name="Antonio M."/>
            <person name="Oren A."/>
            <person name="Chaudhuri R.R."/>
            <person name="La Ragione R."/>
            <person name="Hildebrand F."/>
            <person name="Pallen M.J."/>
        </authorList>
    </citation>
    <scope>NUCLEOTIDE SEQUENCE</scope>
    <source>
        <strain evidence="1">CHK195-9823</strain>
    </source>
</reference>
<dbReference type="AlphaFoldDB" id="A0A9D1PEM0"/>
<protein>
    <recommendedName>
        <fullName evidence="3">Sporulation protein</fullName>
    </recommendedName>
</protein>
<comment type="caution">
    <text evidence="1">The sequence shown here is derived from an EMBL/GenBank/DDBJ whole genome shotgun (WGS) entry which is preliminary data.</text>
</comment>
<accession>A0A9D1PEM0</accession>
<sequence length="252" mass="28092">MSDVNVIITAVDKGMDIIDGYEREVEDLRAHVVFDIHSVIAAVEREKSFVEQKMDDLCYSSYEDTGDDSGDKADMLSRQRELYDSLLYQTSARGEELESEWRGLCGQTFDLAADSKRLMADYIRKLNRINYSGGATGYSSSGHGPEYYVVIVDSQKYPQTAEHIKMAQTMGFPEFVTLGRADAAERRKASLADVKASPIYDRDEWPMAVFEEGGQGADVAYIEGCDNRGAGSSIGWQMRGFPDGSKVRVRVI</sequence>
<evidence type="ECO:0000313" key="2">
    <source>
        <dbReference type="Proteomes" id="UP000886814"/>
    </source>
</evidence>
<dbReference type="EMBL" id="DXIQ01000071">
    <property type="protein sequence ID" value="HIV39536.1"/>
    <property type="molecule type" value="Genomic_DNA"/>
</dbReference>